<sequence>MEHTLIETSLFIVDRSGRVVDNSTSCCVNSTASFKFIYWAIENRILL</sequence>
<keyword evidence="2" id="KW-1185">Reference proteome</keyword>
<dbReference type="GeneID" id="31364969"/>
<protein>
    <submittedName>
        <fullName evidence="1">Uncharacterized protein</fullName>
    </submittedName>
</protein>
<name>D3BN83_HETP5</name>
<dbReference type="Proteomes" id="UP000001396">
    <property type="component" value="Unassembled WGS sequence"/>
</dbReference>
<accession>D3BN83</accession>
<comment type="caution">
    <text evidence="1">The sequence shown here is derived from an EMBL/GenBank/DDBJ whole genome shotgun (WGS) entry which is preliminary data.</text>
</comment>
<dbReference type="AlphaFoldDB" id="D3BN83"/>
<dbReference type="RefSeq" id="XP_020428875.1">
    <property type="nucleotide sequence ID" value="XM_020580288.1"/>
</dbReference>
<gene>
    <name evidence="1" type="ORF">PPL_09494</name>
</gene>
<dbReference type="EMBL" id="ADBJ01000044">
    <property type="protein sequence ID" value="EFA76743.1"/>
    <property type="molecule type" value="Genomic_DNA"/>
</dbReference>
<evidence type="ECO:0000313" key="2">
    <source>
        <dbReference type="Proteomes" id="UP000001396"/>
    </source>
</evidence>
<reference evidence="1 2" key="1">
    <citation type="journal article" date="2011" name="Genome Res.">
        <title>Phylogeny-wide analysis of social amoeba genomes highlights ancient origins for complex intercellular communication.</title>
        <authorList>
            <person name="Heidel A.J."/>
            <person name="Lawal H.M."/>
            <person name="Felder M."/>
            <person name="Schilde C."/>
            <person name="Helps N.R."/>
            <person name="Tunggal B."/>
            <person name="Rivero F."/>
            <person name="John U."/>
            <person name="Schleicher M."/>
            <person name="Eichinger L."/>
            <person name="Platzer M."/>
            <person name="Noegel A.A."/>
            <person name="Schaap P."/>
            <person name="Gloeckner G."/>
        </authorList>
    </citation>
    <scope>NUCLEOTIDE SEQUENCE [LARGE SCALE GENOMIC DNA]</scope>
    <source>
        <strain evidence="2">ATCC 26659 / Pp 5 / PN500</strain>
    </source>
</reference>
<evidence type="ECO:0000313" key="1">
    <source>
        <dbReference type="EMBL" id="EFA76743.1"/>
    </source>
</evidence>
<proteinExistence type="predicted"/>
<dbReference type="InParanoid" id="D3BN83"/>
<organism evidence="1 2">
    <name type="scientific">Heterostelium pallidum (strain ATCC 26659 / Pp 5 / PN500)</name>
    <name type="common">Cellular slime mold</name>
    <name type="synonym">Polysphondylium pallidum</name>
    <dbReference type="NCBI Taxonomy" id="670386"/>
    <lineage>
        <taxon>Eukaryota</taxon>
        <taxon>Amoebozoa</taxon>
        <taxon>Evosea</taxon>
        <taxon>Eumycetozoa</taxon>
        <taxon>Dictyostelia</taxon>
        <taxon>Acytosteliales</taxon>
        <taxon>Acytosteliaceae</taxon>
        <taxon>Heterostelium</taxon>
    </lineage>
</organism>